<reference evidence="1" key="1">
    <citation type="submission" date="2014-07" db="EMBL/GenBank/DDBJ databases">
        <authorList>
            <person name="Martin A.A"/>
            <person name="De Silva N."/>
        </authorList>
    </citation>
    <scope>NUCLEOTIDE SEQUENCE</scope>
</reference>
<dbReference type="WBParaSite" id="SVE_1624700.1">
    <property type="protein sequence ID" value="SVE_1624700.1"/>
    <property type="gene ID" value="SVE_1624700"/>
</dbReference>
<proteinExistence type="predicted"/>
<dbReference type="Proteomes" id="UP000035680">
    <property type="component" value="Unassembled WGS sequence"/>
</dbReference>
<evidence type="ECO:0000313" key="1">
    <source>
        <dbReference type="Proteomes" id="UP000035680"/>
    </source>
</evidence>
<dbReference type="AlphaFoldDB" id="A0A0K0FV82"/>
<accession>A0A0K0FV82</accession>
<protein>
    <submittedName>
        <fullName evidence="2">FERM domain-containing protein</fullName>
    </submittedName>
</protein>
<sequence length="92" mass="10619">MVDDVAIKVVFKPTLGFMDVKDPQSSELAIENTMTLNRGLVICQKFVFGILPLERISLKIRTYQWACRFSFDDILIMKFLLSLESSVCLLKW</sequence>
<keyword evidence="1" id="KW-1185">Reference proteome</keyword>
<evidence type="ECO:0000313" key="2">
    <source>
        <dbReference type="WBParaSite" id="SVE_1624700.1"/>
    </source>
</evidence>
<organism evidence="1 2">
    <name type="scientific">Strongyloides venezuelensis</name>
    <name type="common">Threadworm</name>
    <dbReference type="NCBI Taxonomy" id="75913"/>
    <lineage>
        <taxon>Eukaryota</taxon>
        <taxon>Metazoa</taxon>
        <taxon>Ecdysozoa</taxon>
        <taxon>Nematoda</taxon>
        <taxon>Chromadorea</taxon>
        <taxon>Rhabditida</taxon>
        <taxon>Tylenchina</taxon>
        <taxon>Panagrolaimomorpha</taxon>
        <taxon>Strongyloidoidea</taxon>
        <taxon>Strongyloididae</taxon>
        <taxon>Strongyloides</taxon>
    </lineage>
</organism>
<reference evidence="2" key="2">
    <citation type="submission" date="2015-08" db="UniProtKB">
        <authorList>
            <consortium name="WormBaseParasite"/>
        </authorList>
    </citation>
    <scope>IDENTIFICATION</scope>
</reference>
<name>A0A0K0FV82_STRVS</name>